<protein>
    <recommendedName>
        <fullName evidence="4">DUF3142 domain-containing protein</fullName>
    </recommendedName>
</protein>
<dbReference type="SUPFAM" id="SSF51445">
    <property type="entry name" value="(Trans)glycosidases"/>
    <property type="match status" value="1"/>
</dbReference>
<keyword evidence="3" id="KW-1185">Reference proteome</keyword>
<organism evidence="2 3">
    <name type="scientific">Pseudomonas caspiana</name>
    <dbReference type="NCBI Taxonomy" id="1451454"/>
    <lineage>
        <taxon>Bacteria</taxon>
        <taxon>Pseudomonadati</taxon>
        <taxon>Pseudomonadota</taxon>
        <taxon>Gammaproteobacteria</taxon>
        <taxon>Pseudomonadales</taxon>
        <taxon>Pseudomonadaceae</taxon>
        <taxon>Pseudomonas</taxon>
    </lineage>
</organism>
<dbReference type="AlphaFoldDB" id="A0A1Y3P7T9"/>
<dbReference type="InterPro" id="IPR017853">
    <property type="entry name" value="GH"/>
</dbReference>
<comment type="caution">
    <text evidence="2">The sequence shown here is derived from an EMBL/GenBank/DDBJ whole genome shotgun (WGS) entry which is preliminary data.</text>
</comment>
<sequence length="238" mass="27111">MRTLFWLTLVSVLQIASASAAVDAEDYDAFWLWGGVSSQEVLDKARTLYVLQGQISSSRSERHRRVNFVAQGMAVSRLPQEELWIVYRAHTLRWPDAVYTQLLGQLNRWQQTGSNVAGIQIDFDARTRHLDEYVEFLRDLRQRLPENYRLSITGLMDWSSNADASVIGELKGVIDEVVVQTYQGRYSIADYKAYLPGLSRLGLPFKVGLIQGGEWSAPAYLERSEGFLGYVVFLQNPR</sequence>
<gene>
    <name evidence="2" type="ORF">AUC60_01965</name>
</gene>
<feature type="chain" id="PRO_5012531185" description="DUF3142 domain-containing protein" evidence="1">
    <location>
        <begin position="21"/>
        <end position="238"/>
    </location>
</feature>
<accession>A0A1Y3P7T9</accession>
<feature type="signal peptide" evidence="1">
    <location>
        <begin position="1"/>
        <end position="20"/>
    </location>
</feature>
<dbReference type="OrthoDB" id="6987031at2"/>
<evidence type="ECO:0000313" key="2">
    <source>
        <dbReference type="EMBL" id="OUM75888.1"/>
    </source>
</evidence>
<dbReference type="RefSeq" id="WP_087264402.1">
    <property type="nucleotide sequence ID" value="NZ_JBJGBV010000001.1"/>
</dbReference>
<dbReference type="Pfam" id="PF11340">
    <property type="entry name" value="DUF3142"/>
    <property type="match status" value="1"/>
</dbReference>
<name>A0A1Y3P7T9_9PSED</name>
<dbReference type="EMBL" id="LOHF01000001">
    <property type="protein sequence ID" value="OUM75888.1"/>
    <property type="molecule type" value="Genomic_DNA"/>
</dbReference>
<evidence type="ECO:0000313" key="3">
    <source>
        <dbReference type="Proteomes" id="UP000195440"/>
    </source>
</evidence>
<keyword evidence="1" id="KW-0732">Signal</keyword>
<proteinExistence type="predicted"/>
<dbReference type="Gene3D" id="3.20.20.80">
    <property type="entry name" value="Glycosidases"/>
    <property type="match status" value="1"/>
</dbReference>
<reference evidence="2 3" key="1">
    <citation type="journal article" date="2017" name="Syst. Appl. Microbiol.">
        <title>Pseudomonas caspiana sp. nov., a citrus pathogen in the Pseudomonas syringae phylogenetic group.</title>
        <authorList>
            <person name="Busquets A."/>
            <person name="Gomila M."/>
            <person name="Beiki F."/>
            <person name="Mulet M."/>
            <person name="Rahimian H."/>
            <person name="Garcia-Valdes E."/>
            <person name="Lalucat J."/>
        </authorList>
    </citation>
    <scope>NUCLEOTIDE SEQUENCE [LARGE SCALE GENOMIC DNA]</scope>
    <source>
        <strain evidence="2 3">FBF102</strain>
    </source>
</reference>
<evidence type="ECO:0000256" key="1">
    <source>
        <dbReference type="SAM" id="SignalP"/>
    </source>
</evidence>
<dbReference type="Proteomes" id="UP000195440">
    <property type="component" value="Unassembled WGS sequence"/>
</dbReference>
<evidence type="ECO:0008006" key="4">
    <source>
        <dbReference type="Google" id="ProtNLM"/>
    </source>
</evidence>
<dbReference type="InterPro" id="IPR021488">
    <property type="entry name" value="DUF3142"/>
</dbReference>